<dbReference type="AlphaFoldDB" id="A0A1V9X3V9"/>
<keyword evidence="2" id="KW-1185">Reference proteome</keyword>
<dbReference type="EMBL" id="MNPL01026207">
    <property type="protein sequence ID" value="OQR68088.1"/>
    <property type="molecule type" value="Genomic_DNA"/>
</dbReference>
<reference evidence="1 2" key="1">
    <citation type="journal article" date="2017" name="Gigascience">
        <title>Draft genome of the honey bee ectoparasitic mite, Tropilaelaps mercedesae, is shaped by the parasitic life history.</title>
        <authorList>
            <person name="Dong X."/>
            <person name="Armstrong S.D."/>
            <person name="Xia D."/>
            <person name="Makepeace B.L."/>
            <person name="Darby A.C."/>
            <person name="Kadowaki T."/>
        </authorList>
    </citation>
    <scope>NUCLEOTIDE SEQUENCE [LARGE SCALE GENOMIC DNA]</scope>
    <source>
        <strain evidence="1">Wuxi-XJTLU</strain>
    </source>
</reference>
<evidence type="ECO:0000313" key="2">
    <source>
        <dbReference type="Proteomes" id="UP000192247"/>
    </source>
</evidence>
<proteinExistence type="predicted"/>
<name>A0A1V9X3V9_9ACAR</name>
<comment type="caution">
    <text evidence="1">The sequence shown here is derived from an EMBL/GenBank/DDBJ whole genome shotgun (WGS) entry which is preliminary data.</text>
</comment>
<accession>A0A1V9X3V9</accession>
<gene>
    <name evidence="1" type="ORF">BIW11_04627</name>
</gene>
<evidence type="ECO:0000313" key="1">
    <source>
        <dbReference type="EMBL" id="OQR68088.1"/>
    </source>
</evidence>
<protein>
    <submittedName>
        <fullName evidence="1">Uncharacterized protein</fullName>
    </submittedName>
</protein>
<sequence>MDATFSGVSLLTLCFYALRFMDDPNALPNFQPHSIDTANFTSADVGQLMESSSATPKDRF</sequence>
<dbReference type="InParanoid" id="A0A1V9X3V9"/>
<dbReference type="Proteomes" id="UP000192247">
    <property type="component" value="Unassembled WGS sequence"/>
</dbReference>
<organism evidence="1 2">
    <name type="scientific">Tropilaelaps mercedesae</name>
    <dbReference type="NCBI Taxonomy" id="418985"/>
    <lineage>
        <taxon>Eukaryota</taxon>
        <taxon>Metazoa</taxon>
        <taxon>Ecdysozoa</taxon>
        <taxon>Arthropoda</taxon>
        <taxon>Chelicerata</taxon>
        <taxon>Arachnida</taxon>
        <taxon>Acari</taxon>
        <taxon>Parasitiformes</taxon>
        <taxon>Mesostigmata</taxon>
        <taxon>Gamasina</taxon>
        <taxon>Dermanyssoidea</taxon>
        <taxon>Laelapidae</taxon>
        <taxon>Tropilaelaps</taxon>
    </lineage>
</organism>